<evidence type="ECO:0000256" key="5">
    <source>
        <dbReference type="ARBA" id="ARBA00023002"/>
    </source>
</evidence>
<dbReference type="SUPFAM" id="SSF47571">
    <property type="entry name" value="Cloroperoxidase"/>
    <property type="match status" value="1"/>
</dbReference>
<keyword evidence="3" id="KW-0349">Heme</keyword>
<dbReference type="GO" id="GO:0004601">
    <property type="term" value="F:peroxidase activity"/>
    <property type="evidence" value="ECO:0007669"/>
    <property type="project" value="UniProtKB-KW"/>
</dbReference>
<keyword evidence="4" id="KW-0479">Metal-binding</keyword>
<sequence length="499" mass="53877">MTNGSYYHQFSIFDARWVDSLIVFYQQQHLPTHSSRSFGTSLASSAALSFVFAGMKSFLSACATLLGSCVLSSAFPTASNVALLARAGGLDVPEGLSFDEIVRQVQHQREKRLLINPLNTPIQVDGVHQWQAPSSSAQRGPCPGLNALANHGYIDRSGVAKFPDVIGVINEVYGMDIGLSTILAVMGTVWTGNPISLSPGFSIDTSSPQAQNLLGNLLGLLGTPRGIGRSHNWIEADASLTRDDLYVTGDASTMDMNRFLQLYNRPGDDTDVISTDDVLQHANDMLDECIATNPWCWYGPYTGAIARNAGAAFTLRLLSNHSTEYPGGIMTKEVFKSFWGVVDNADGSLQYKRGWERIPNNWFKTPVDYGLVQLNLDLVDWFIKYPQLASIGGNTGTVNSFTLLDINDLSGGVLNAETLLEGNNLLCFALQIVNMVSPDSLSPLFSTLAVPLKLLTDALGSALDPLTCPPLGDLTYDGQPIWESLTKLFAGAGRAGSPL</sequence>
<evidence type="ECO:0000256" key="3">
    <source>
        <dbReference type="ARBA" id="ARBA00022617"/>
    </source>
</evidence>
<dbReference type="PANTHER" id="PTHR33577">
    <property type="entry name" value="STERIGMATOCYSTIN BIOSYNTHESIS PEROXIDASE STCC-RELATED"/>
    <property type="match status" value="1"/>
</dbReference>
<feature type="domain" description="Heme haloperoxidase family profile" evidence="8">
    <location>
        <begin position="126"/>
        <end position="376"/>
    </location>
</feature>
<comment type="similarity">
    <text evidence="7">Belongs to the chloroperoxidase family.</text>
</comment>
<evidence type="ECO:0000259" key="8">
    <source>
        <dbReference type="PROSITE" id="PS51405"/>
    </source>
</evidence>
<comment type="cofactor">
    <cofactor evidence="1">
        <name>heme b</name>
        <dbReference type="ChEBI" id="CHEBI:60344"/>
    </cofactor>
</comment>
<dbReference type="InterPro" id="IPR036851">
    <property type="entry name" value="Chloroperoxidase-like_sf"/>
</dbReference>
<proteinExistence type="inferred from homology"/>
<keyword evidence="6" id="KW-0408">Iron</keyword>
<evidence type="ECO:0000256" key="7">
    <source>
        <dbReference type="ARBA" id="ARBA00025795"/>
    </source>
</evidence>
<keyword evidence="10" id="KW-1185">Reference proteome</keyword>
<dbReference type="Pfam" id="PF01328">
    <property type="entry name" value="Peroxidase_2"/>
    <property type="match status" value="1"/>
</dbReference>
<organism evidence="9 10">
    <name type="scientific">Fonsecaea erecta</name>
    <dbReference type="NCBI Taxonomy" id="1367422"/>
    <lineage>
        <taxon>Eukaryota</taxon>
        <taxon>Fungi</taxon>
        <taxon>Dikarya</taxon>
        <taxon>Ascomycota</taxon>
        <taxon>Pezizomycotina</taxon>
        <taxon>Eurotiomycetes</taxon>
        <taxon>Chaetothyriomycetidae</taxon>
        <taxon>Chaetothyriales</taxon>
        <taxon>Herpotrichiellaceae</taxon>
        <taxon>Fonsecaea</taxon>
    </lineage>
</organism>
<keyword evidence="2" id="KW-0575">Peroxidase</keyword>
<evidence type="ECO:0000256" key="4">
    <source>
        <dbReference type="ARBA" id="ARBA00022723"/>
    </source>
</evidence>
<evidence type="ECO:0000313" key="10">
    <source>
        <dbReference type="Proteomes" id="UP000078343"/>
    </source>
</evidence>
<evidence type="ECO:0000313" key="9">
    <source>
        <dbReference type="EMBL" id="OAP59242.1"/>
    </source>
</evidence>
<evidence type="ECO:0000256" key="2">
    <source>
        <dbReference type="ARBA" id="ARBA00022559"/>
    </source>
</evidence>
<keyword evidence="5" id="KW-0560">Oxidoreductase</keyword>
<evidence type="ECO:0000256" key="6">
    <source>
        <dbReference type="ARBA" id="ARBA00023004"/>
    </source>
</evidence>
<dbReference type="PROSITE" id="PS51405">
    <property type="entry name" value="HEME_HALOPEROXIDASE"/>
    <property type="match status" value="1"/>
</dbReference>
<evidence type="ECO:0000256" key="1">
    <source>
        <dbReference type="ARBA" id="ARBA00001970"/>
    </source>
</evidence>
<accession>A0A178ZHX2</accession>
<protein>
    <recommendedName>
        <fullName evidence="8">Heme haloperoxidase family profile domain-containing protein</fullName>
    </recommendedName>
</protein>
<dbReference type="Proteomes" id="UP000078343">
    <property type="component" value="Unassembled WGS sequence"/>
</dbReference>
<gene>
    <name evidence="9" type="ORF">AYL99_06540</name>
</gene>
<dbReference type="OrthoDB" id="407298at2759"/>
<dbReference type="PANTHER" id="PTHR33577:SF16">
    <property type="entry name" value="HEME HALOPEROXIDASE FAMILY PROFILE DOMAIN-CONTAINING PROTEIN"/>
    <property type="match status" value="1"/>
</dbReference>
<reference evidence="9 10" key="1">
    <citation type="submission" date="2016-04" db="EMBL/GenBank/DDBJ databases">
        <title>Draft genome of Fonsecaea erecta CBS 125763.</title>
        <authorList>
            <person name="Weiss V.A."/>
            <person name="Vicente V.A."/>
            <person name="Raittz R.T."/>
            <person name="Moreno L.F."/>
            <person name="De Souza E.M."/>
            <person name="Pedrosa F.O."/>
            <person name="Steffens M.B."/>
            <person name="Faoro H."/>
            <person name="Tadra-Sfeir M.Z."/>
            <person name="Najafzadeh M.J."/>
            <person name="Felipe M.S."/>
            <person name="Teixeira M."/>
            <person name="Sun J."/>
            <person name="Xi L."/>
            <person name="Gomes R."/>
            <person name="De Azevedo C.M."/>
            <person name="Salgado C.G."/>
            <person name="Da Silva M.B."/>
            <person name="Nascimento M.F."/>
            <person name="Queiroz-Telles F."/>
            <person name="Attili D.S."/>
            <person name="Gorbushina A."/>
        </authorList>
    </citation>
    <scope>NUCLEOTIDE SEQUENCE [LARGE SCALE GENOMIC DNA]</scope>
    <source>
        <strain evidence="9 10">CBS 125763</strain>
    </source>
</reference>
<dbReference type="EMBL" id="LVYI01000005">
    <property type="protein sequence ID" value="OAP59242.1"/>
    <property type="molecule type" value="Genomic_DNA"/>
</dbReference>
<dbReference type="AlphaFoldDB" id="A0A178ZHX2"/>
<dbReference type="GO" id="GO:0046872">
    <property type="term" value="F:metal ion binding"/>
    <property type="evidence" value="ECO:0007669"/>
    <property type="project" value="UniProtKB-KW"/>
</dbReference>
<dbReference type="InterPro" id="IPR000028">
    <property type="entry name" value="Chloroperoxidase"/>
</dbReference>
<name>A0A178ZHX2_9EURO</name>
<dbReference type="Gene3D" id="1.10.489.10">
    <property type="entry name" value="Chloroperoxidase-like"/>
    <property type="match status" value="1"/>
</dbReference>
<comment type="caution">
    <text evidence="9">The sequence shown here is derived from an EMBL/GenBank/DDBJ whole genome shotgun (WGS) entry which is preliminary data.</text>
</comment>
<dbReference type="GeneID" id="30010708"/>
<dbReference type="RefSeq" id="XP_018692609.1">
    <property type="nucleotide sequence ID" value="XM_018838049.1"/>
</dbReference>